<keyword evidence="6" id="KW-0472">Membrane</keyword>
<dbReference type="PRINTS" id="PR00109">
    <property type="entry name" value="TYRKINASE"/>
</dbReference>
<dbReference type="CDD" id="cd00192">
    <property type="entry name" value="PTKc"/>
    <property type="match status" value="1"/>
</dbReference>
<keyword evidence="4" id="KW-0067">ATP-binding</keyword>
<dbReference type="PROSITE" id="PS00109">
    <property type="entry name" value="PROTEIN_KINASE_TYR"/>
    <property type="match status" value="1"/>
</dbReference>
<gene>
    <name evidence="8" type="ORF">BSL78_20400</name>
</gene>
<feature type="domain" description="Protein kinase" evidence="7">
    <location>
        <begin position="70"/>
        <end position="360"/>
    </location>
</feature>
<evidence type="ECO:0000256" key="5">
    <source>
        <dbReference type="ARBA" id="ARBA00023137"/>
    </source>
</evidence>
<comment type="caution">
    <text evidence="8">The sequence shown here is derived from an EMBL/GenBank/DDBJ whole genome shotgun (WGS) entry which is preliminary data.</text>
</comment>
<organism evidence="8 9">
    <name type="scientific">Stichopus japonicus</name>
    <name type="common">Sea cucumber</name>
    <dbReference type="NCBI Taxonomy" id="307972"/>
    <lineage>
        <taxon>Eukaryota</taxon>
        <taxon>Metazoa</taxon>
        <taxon>Echinodermata</taxon>
        <taxon>Eleutherozoa</taxon>
        <taxon>Echinozoa</taxon>
        <taxon>Holothuroidea</taxon>
        <taxon>Aspidochirotacea</taxon>
        <taxon>Aspidochirotida</taxon>
        <taxon>Stichopodidae</taxon>
        <taxon>Apostichopus</taxon>
    </lineage>
</organism>
<dbReference type="GO" id="GO:0005886">
    <property type="term" value="C:plasma membrane"/>
    <property type="evidence" value="ECO:0007669"/>
    <property type="project" value="TreeGrafter"/>
</dbReference>
<dbReference type="Gene3D" id="1.10.510.10">
    <property type="entry name" value="Transferase(Phosphotransferase) domain 1"/>
    <property type="match status" value="1"/>
</dbReference>
<keyword evidence="3" id="KW-0418">Kinase</keyword>
<dbReference type="InterPro" id="IPR050122">
    <property type="entry name" value="RTK"/>
</dbReference>
<evidence type="ECO:0000259" key="7">
    <source>
        <dbReference type="PROSITE" id="PS50011"/>
    </source>
</evidence>
<protein>
    <submittedName>
        <fullName evidence="8">Putative hepatocyte growth factor receptor</fullName>
    </submittedName>
</protein>
<feature type="transmembrane region" description="Helical" evidence="6">
    <location>
        <begin position="61"/>
        <end position="81"/>
    </location>
</feature>
<proteinExistence type="predicted"/>
<name>A0A2G8K433_STIJA</name>
<dbReference type="STRING" id="307972.A0A2G8K433"/>
<keyword evidence="6" id="KW-0812">Transmembrane</keyword>
<dbReference type="InterPro" id="IPR020635">
    <property type="entry name" value="Tyr_kinase_cat_dom"/>
</dbReference>
<reference evidence="8 9" key="1">
    <citation type="journal article" date="2017" name="PLoS Biol.">
        <title>The sea cucumber genome provides insights into morphological evolution and visceral regeneration.</title>
        <authorList>
            <person name="Zhang X."/>
            <person name="Sun L."/>
            <person name="Yuan J."/>
            <person name="Sun Y."/>
            <person name="Gao Y."/>
            <person name="Zhang L."/>
            <person name="Li S."/>
            <person name="Dai H."/>
            <person name="Hamel J.F."/>
            <person name="Liu C."/>
            <person name="Yu Y."/>
            <person name="Liu S."/>
            <person name="Lin W."/>
            <person name="Guo K."/>
            <person name="Jin S."/>
            <person name="Xu P."/>
            <person name="Storey K.B."/>
            <person name="Huan P."/>
            <person name="Zhang T."/>
            <person name="Zhou Y."/>
            <person name="Zhang J."/>
            <person name="Lin C."/>
            <person name="Li X."/>
            <person name="Xing L."/>
            <person name="Huo D."/>
            <person name="Sun M."/>
            <person name="Wang L."/>
            <person name="Mercier A."/>
            <person name="Li F."/>
            <person name="Yang H."/>
            <person name="Xiang J."/>
        </authorList>
    </citation>
    <scope>NUCLEOTIDE SEQUENCE [LARGE SCALE GENOMIC DNA]</scope>
    <source>
        <strain evidence="8">Shaxun</strain>
        <tissue evidence="8">Muscle</tissue>
    </source>
</reference>
<dbReference type="PANTHER" id="PTHR24416:SF564">
    <property type="entry name" value="MACROPHAGE-STIMULATING PROTEIN RECEPTOR"/>
    <property type="match status" value="1"/>
</dbReference>
<accession>A0A2G8K433</accession>
<evidence type="ECO:0000256" key="3">
    <source>
        <dbReference type="ARBA" id="ARBA00022777"/>
    </source>
</evidence>
<evidence type="ECO:0000256" key="6">
    <source>
        <dbReference type="SAM" id="Phobius"/>
    </source>
</evidence>
<keyword evidence="5" id="KW-0829">Tyrosine-protein kinase</keyword>
<dbReference type="InterPro" id="IPR008266">
    <property type="entry name" value="Tyr_kinase_AS"/>
</dbReference>
<dbReference type="GO" id="GO:0016477">
    <property type="term" value="P:cell migration"/>
    <property type="evidence" value="ECO:0007669"/>
    <property type="project" value="TreeGrafter"/>
</dbReference>
<dbReference type="GO" id="GO:0007399">
    <property type="term" value="P:nervous system development"/>
    <property type="evidence" value="ECO:0007669"/>
    <property type="project" value="TreeGrafter"/>
</dbReference>
<sequence length="384" mass="43220">MCLVEVCMACTVYWLGDVLGRGVYGMYSVLAMSLGDVLGRGMYGMYIVLAMSLGDVLGRGMYGMYIVLAMSLGDVLGRGMYGMYSVLAMSLGDVLGRDCSMIRSICHPSSKRSRKILTISKNGREMHVAVKSLLRGATSDISSFLMEGIMMKDFDHPNVLALIGVCITRENQPLVILPFMANGDLLSYVRDPKNELTMRELLHFCRQIAEGMAYLASLKFVHRDLAARNCMLDTSCMAKVADFGLSRDIYEKDYYSGKDKTIKLPVRWMALECLERNIYNTKTDVWSYGVVMWEIITRGMSPYSTIDNWDLTLYLQRGRRLSQPDHCPDHVFQIMLSTWSASSVDRPSFAMLLQQLRDLLAEKAEGPDSPDEEFDQSYINVPGL</sequence>
<dbReference type="GO" id="GO:0004714">
    <property type="term" value="F:transmembrane receptor protein tyrosine kinase activity"/>
    <property type="evidence" value="ECO:0007669"/>
    <property type="project" value="TreeGrafter"/>
</dbReference>
<dbReference type="FunFam" id="1.10.510.10:FF:000554">
    <property type="entry name" value="Predicted protein"/>
    <property type="match status" value="1"/>
</dbReference>
<dbReference type="PROSITE" id="PS50011">
    <property type="entry name" value="PROTEIN_KINASE_DOM"/>
    <property type="match status" value="1"/>
</dbReference>
<dbReference type="PANTHER" id="PTHR24416">
    <property type="entry name" value="TYROSINE-PROTEIN KINASE RECEPTOR"/>
    <property type="match status" value="1"/>
</dbReference>
<keyword evidence="2" id="KW-0547">Nucleotide-binding</keyword>
<dbReference type="EMBL" id="MRZV01000907">
    <property type="protein sequence ID" value="PIK42752.1"/>
    <property type="molecule type" value="Genomic_DNA"/>
</dbReference>
<dbReference type="InterPro" id="IPR001245">
    <property type="entry name" value="Ser-Thr/Tyr_kinase_cat_dom"/>
</dbReference>
<evidence type="ECO:0000256" key="4">
    <source>
        <dbReference type="ARBA" id="ARBA00022840"/>
    </source>
</evidence>
<evidence type="ECO:0000256" key="2">
    <source>
        <dbReference type="ARBA" id="ARBA00022741"/>
    </source>
</evidence>
<dbReference type="InterPro" id="IPR000719">
    <property type="entry name" value="Prot_kinase_dom"/>
</dbReference>
<dbReference type="GO" id="GO:0006909">
    <property type="term" value="P:phagocytosis"/>
    <property type="evidence" value="ECO:0007669"/>
    <property type="project" value="TreeGrafter"/>
</dbReference>
<dbReference type="GO" id="GO:0043235">
    <property type="term" value="C:receptor complex"/>
    <property type="evidence" value="ECO:0007669"/>
    <property type="project" value="TreeGrafter"/>
</dbReference>
<keyword evidence="9" id="KW-1185">Reference proteome</keyword>
<evidence type="ECO:0000313" key="9">
    <source>
        <dbReference type="Proteomes" id="UP000230750"/>
    </source>
</evidence>
<dbReference type="InterPro" id="IPR011009">
    <property type="entry name" value="Kinase-like_dom_sf"/>
</dbReference>
<dbReference type="Proteomes" id="UP000230750">
    <property type="component" value="Unassembled WGS sequence"/>
</dbReference>
<dbReference type="Pfam" id="PF07714">
    <property type="entry name" value="PK_Tyr_Ser-Thr"/>
    <property type="match status" value="1"/>
</dbReference>
<dbReference type="SUPFAM" id="SSF56112">
    <property type="entry name" value="Protein kinase-like (PK-like)"/>
    <property type="match status" value="1"/>
</dbReference>
<dbReference type="GO" id="GO:0007169">
    <property type="term" value="P:cell surface receptor protein tyrosine kinase signaling pathway"/>
    <property type="evidence" value="ECO:0007669"/>
    <property type="project" value="TreeGrafter"/>
</dbReference>
<evidence type="ECO:0000256" key="1">
    <source>
        <dbReference type="ARBA" id="ARBA00022679"/>
    </source>
</evidence>
<dbReference type="AlphaFoldDB" id="A0A2G8K433"/>
<keyword evidence="6" id="KW-1133">Transmembrane helix</keyword>
<evidence type="ECO:0000313" key="8">
    <source>
        <dbReference type="EMBL" id="PIK42752.1"/>
    </source>
</evidence>
<dbReference type="GO" id="GO:0005524">
    <property type="term" value="F:ATP binding"/>
    <property type="evidence" value="ECO:0007669"/>
    <property type="project" value="UniProtKB-KW"/>
</dbReference>
<dbReference type="SMART" id="SM00219">
    <property type="entry name" value="TyrKc"/>
    <property type="match status" value="1"/>
</dbReference>
<dbReference type="Gene3D" id="3.30.200.20">
    <property type="entry name" value="Phosphorylase Kinase, domain 1"/>
    <property type="match status" value="1"/>
</dbReference>
<keyword evidence="8" id="KW-0675">Receptor</keyword>
<dbReference type="OrthoDB" id="98077at2759"/>
<keyword evidence="1" id="KW-0808">Transferase</keyword>